<accession>A0ABR2YUE3</accession>
<sequence length="584" mass="66604">MSSMASLGGDLQKTQDRPAGGPQAVLKPLQPGAGHMLPPPPPPVSDDYPAWWDEVWASPLDVRRRIFCNRSLNMGHIKAIGFDMDYTLSQYRPETFEMLAYNLTVNKLINNFNYPKELMDFEFDYRYMMRGLIIDKKRGNILKMDRHKYVKVAFHGFRKLSREERLNTYAHALERTEFDEPDYALIDTLFSLAEAHLFMQIIELMESQPGIMPPKKTFADIYRDVRAAVDLCHRDGSLKRSVAENPGKYIHEDPRLPKLLESLRASGRKLFLATNSLWDYTHVVMNFLISGRTGHDRNFDWLEYFDVVITGCGKPEFFIKKKALFEVHTETGMLYNTDGGTPMVPIGEEDLPAPGFMSSAPGGLGDHEAGAKCRVFQGGFYQDLHKMLDISSGGEVLYVGDHIYGDILRSKKTLGWRTMLVVPELETELEIQAASAGVGAELKTLRQQRDGLEDQIQRLEATIARSRAAGDADEEDLEEVAANLREQRDKVRERHSTLLQEHHERFHKVWGQLLKTGYQNSRFAHQVERFACLYTSHVSNLCFYSPDKSYRGRMDHMAHEEEPAFAEPPACPLPNPRRSFPAAL</sequence>
<dbReference type="InterPro" id="IPR036412">
    <property type="entry name" value="HAD-like_sf"/>
</dbReference>
<organism evidence="7 8">
    <name type="scientific">Coccomyxa subellipsoidea</name>
    <dbReference type="NCBI Taxonomy" id="248742"/>
    <lineage>
        <taxon>Eukaryota</taxon>
        <taxon>Viridiplantae</taxon>
        <taxon>Chlorophyta</taxon>
        <taxon>core chlorophytes</taxon>
        <taxon>Trebouxiophyceae</taxon>
        <taxon>Trebouxiophyceae incertae sedis</taxon>
        <taxon>Coccomyxaceae</taxon>
        <taxon>Coccomyxa</taxon>
    </lineage>
</organism>
<evidence type="ECO:0000256" key="1">
    <source>
        <dbReference type="ARBA" id="ARBA00009589"/>
    </source>
</evidence>
<dbReference type="InterPro" id="IPR016695">
    <property type="entry name" value="Pur_nucleotidase"/>
</dbReference>
<keyword evidence="8" id="KW-1185">Reference proteome</keyword>
<dbReference type="InterPro" id="IPR023214">
    <property type="entry name" value="HAD_sf"/>
</dbReference>
<keyword evidence="5" id="KW-0175">Coiled coil</keyword>
<keyword evidence="3" id="KW-0378">Hydrolase</keyword>
<comment type="similarity">
    <text evidence="1">Belongs to the 5'(3')-deoxyribonucleotidase family.</text>
</comment>
<dbReference type="CDD" id="cd07522">
    <property type="entry name" value="HAD_cN-II"/>
    <property type="match status" value="1"/>
</dbReference>
<dbReference type="NCBIfam" id="TIGR02244">
    <property type="entry name" value="HAD-IG-Ncltidse"/>
    <property type="match status" value="1"/>
</dbReference>
<evidence type="ECO:0000313" key="8">
    <source>
        <dbReference type="Proteomes" id="UP001491310"/>
    </source>
</evidence>
<evidence type="ECO:0008006" key="9">
    <source>
        <dbReference type="Google" id="ProtNLM"/>
    </source>
</evidence>
<keyword evidence="4" id="KW-0460">Magnesium</keyword>
<dbReference type="PANTHER" id="PTHR12103:SF15">
    <property type="entry name" value="CYTOSOLIC PURINE 5'-NUCLEOTIDASE"/>
    <property type="match status" value="1"/>
</dbReference>
<evidence type="ECO:0000256" key="6">
    <source>
        <dbReference type="SAM" id="MobiDB-lite"/>
    </source>
</evidence>
<protein>
    <recommendedName>
        <fullName evidence="9">HAD-superfamily hydrolase</fullName>
    </recommendedName>
</protein>
<name>A0ABR2YUE3_9CHLO</name>
<dbReference type="InterPro" id="IPR008380">
    <property type="entry name" value="HAD-SF_hydro_IG_5-nucl"/>
</dbReference>
<feature type="coiled-coil region" evidence="5">
    <location>
        <begin position="442"/>
        <end position="501"/>
    </location>
</feature>
<comment type="caution">
    <text evidence="7">The sequence shown here is derived from an EMBL/GenBank/DDBJ whole genome shotgun (WGS) entry which is preliminary data.</text>
</comment>
<evidence type="ECO:0000256" key="4">
    <source>
        <dbReference type="ARBA" id="ARBA00022842"/>
    </source>
</evidence>
<evidence type="ECO:0000313" key="7">
    <source>
        <dbReference type="EMBL" id="KAK9915463.1"/>
    </source>
</evidence>
<evidence type="ECO:0000256" key="2">
    <source>
        <dbReference type="ARBA" id="ARBA00022723"/>
    </source>
</evidence>
<dbReference type="Pfam" id="PF05761">
    <property type="entry name" value="5_nucleotid"/>
    <property type="match status" value="1"/>
</dbReference>
<feature type="region of interest" description="Disordered" evidence="6">
    <location>
        <begin position="565"/>
        <end position="584"/>
    </location>
</feature>
<feature type="region of interest" description="Disordered" evidence="6">
    <location>
        <begin position="1"/>
        <end position="40"/>
    </location>
</feature>
<dbReference type="EMBL" id="JALJOT010000005">
    <property type="protein sequence ID" value="KAK9915463.1"/>
    <property type="molecule type" value="Genomic_DNA"/>
</dbReference>
<proteinExistence type="inferred from homology"/>
<evidence type="ECO:0000256" key="5">
    <source>
        <dbReference type="SAM" id="Coils"/>
    </source>
</evidence>
<keyword evidence="2" id="KW-0479">Metal-binding</keyword>
<dbReference type="PANTHER" id="PTHR12103">
    <property type="entry name" value="5'-NUCLEOTIDASE DOMAIN-CONTAINING"/>
    <property type="match status" value="1"/>
</dbReference>
<dbReference type="Proteomes" id="UP001491310">
    <property type="component" value="Unassembled WGS sequence"/>
</dbReference>
<evidence type="ECO:0000256" key="3">
    <source>
        <dbReference type="ARBA" id="ARBA00022801"/>
    </source>
</evidence>
<dbReference type="Gene3D" id="3.40.50.1000">
    <property type="entry name" value="HAD superfamily/HAD-like"/>
    <property type="match status" value="2"/>
</dbReference>
<dbReference type="SUPFAM" id="SSF56784">
    <property type="entry name" value="HAD-like"/>
    <property type="match status" value="1"/>
</dbReference>
<dbReference type="PIRSF" id="PIRSF017434">
    <property type="entry name" value="Purine_5'-nucleotidase"/>
    <property type="match status" value="1"/>
</dbReference>
<gene>
    <name evidence="7" type="ORF">WJX75_009570</name>
</gene>
<reference evidence="7 8" key="1">
    <citation type="journal article" date="2024" name="Nat. Commun.">
        <title>Phylogenomics reveals the evolutionary origins of lichenization in chlorophyte algae.</title>
        <authorList>
            <person name="Puginier C."/>
            <person name="Libourel C."/>
            <person name="Otte J."/>
            <person name="Skaloud P."/>
            <person name="Haon M."/>
            <person name="Grisel S."/>
            <person name="Petersen M."/>
            <person name="Berrin J.G."/>
            <person name="Delaux P.M."/>
            <person name="Dal Grande F."/>
            <person name="Keller J."/>
        </authorList>
    </citation>
    <scope>NUCLEOTIDE SEQUENCE [LARGE SCALE GENOMIC DNA]</scope>
    <source>
        <strain evidence="7 8">SAG 216-7</strain>
    </source>
</reference>